<evidence type="ECO:0000313" key="8">
    <source>
        <dbReference type="Proteomes" id="UP000692954"/>
    </source>
</evidence>
<evidence type="ECO:0000256" key="4">
    <source>
        <dbReference type="ARBA" id="ARBA00022777"/>
    </source>
</evidence>
<organism evidence="7 8">
    <name type="scientific">Paramecium sonneborni</name>
    <dbReference type="NCBI Taxonomy" id="65129"/>
    <lineage>
        <taxon>Eukaryota</taxon>
        <taxon>Sar</taxon>
        <taxon>Alveolata</taxon>
        <taxon>Ciliophora</taxon>
        <taxon>Intramacronucleata</taxon>
        <taxon>Oligohymenophorea</taxon>
        <taxon>Peniculida</taxon>
        <taxon>Parameciidae</taxon>
        <taxon>Paramecium</taxon>
    </lineage>
</organism>
<keyword evidence="4" id="KW-0418">Kinase</keyword>
<dbReference type="PANTHER" id="PTHR24345">
    <property type="entry name" value="SERINE/THREONINE-PROTEIN KINASE PLK"/>
    <property type="match status" value="1"/>
</dbReference>
<proteinExistence type="predicted"/>
<accession>A0A8S1LWJ0</accession>
<dbReference type="OrthoDB" id="4062651at2759"/>
<dbReference type="GO" id="GO:0005634">
    <property type="term" value="C:nucleus"/>
    <property type="evidence" value="ECO:0007669"/>
    <property type="project" value="TreeGrafter"/>
</dbReference>
<dbReference type="CDD" id="cd00180">
    <property type="entry name" value="PKc"/>
    <property type="match status" value="1"/>
</dbReference>
<evidence type="ECO:0000313" key="7">
    <source>
        <dbReference type="EMBL" id="CAD8070662.1"/>
    </source>
</evidence>
<dbReference type="EMBL" id="CAJJDN010000027">
    <property type="protein sequence ID" value="CAD8070662.1"/>
    <property type="molecule type" value="Genomic_DNA"/>
</dbReference>
<keyword evidence="8" id="KW-1185">Reference proteome</keyword>
<protein>
    <recommendedName>
        <fullName evidence="6">Protein kinase domain-containing protein</fullName>
    </recommendedName>
</protein>
<dbReference type="InterPro" id="IPR000719">
    <property type="entry name" value="Prot_kinase_dom"/>
</dbReference>
<comment type="caution">
    <text evidence="7">The sequence shown here is derived from an EMBL/GenBank/DDBJ whole genome shotgun (WGS) entry which is preliminary data.</text>
</comment>
<keyword evidence="1" id="KW-0723">Serine/threonine-protein kinase</keyword>
<dbReference type="GO" id="GO:0005524">
    <property type="term" value="F:ATP binding"/>
    <property type="evidence" value="ECO:0007669"/>
    <property type="project" value="UniProtKB-KW"/>
</dbReference>
<dbReference type="PROSITE" id="PS00108">
    <property type="entry name" value="PROTEIN_KINASE_ST"/>
    <property type="match status" value="1"/>
</dbReference>
<dbReference type="InterPro" id="IPR008271">
    <property type="entry name" value="Ser/Thr_kinase_AS"/>
</dbReference>
<dbReference type="Proteomes" id="UP000692954">
    <property type="component" value="Unassembled WGS sequence"/>
</dbReference>
<reference evidence="7" key="1">
    <citation type="submission" date="2021-01" db="EMBL/GenBank/DDBJ databases">
        <authorList>
            <consortium name="Genoscope - CEA"/>
            <person name="William W."/>
        </authorList>
    </citation>
    <scope>NUCLEOTIDE SEQUENCE</scope>
</reference>
<dbReference type="AlphaFoldDB" id="A0A8S1LWJ0"/>
<evidence type="ECO:0000256" key="2">
    <source>
        <dbReference type="ARBA" id="ARBA00022679"/>
    </source>
</evidence>
<keyword evidence="3" id="KW-0547">Nucleotide-binding</keyword>
<evidence type="ECO:0000259" key="6">
    <source>
        <dbReference type="PROSITE" id="PS50011"/>
    </source>
</evidence>
<dbReference type="SMART" id="SM00220">
    <property type="entry name" value="S_TKc"/>
    <property type="match status" value="1"/>
</dbReference>
<sequence length="463" mass="55086">MIKVLGCYEINLNKKINEGSQAQIFECLNTDTNQVCCARVIDKKQLNNTYYLKQFEEEIKVIEQLKWQRHENLLTIYDYKEEEDSIYQFAEKCDETLLDFMKQGKTMLTIDFLQFIKQISSGYLQLMKINVIHRDLKPENILIKYFQNKSTFKISDFGISKILDQQTDRINTYGIGTQNYSSPEMLSQTGNYNYESDIFSFGIILYESTSERSLFKNLRQQKEFFESLKKQSFKKYLQENNLNINIQDRILDLLDQLIVHDPKQRISWENLNKLAINQTNEFFSYNLPISQTKEQRGESMHQSTFDSSLTENFNHLNLQFSQSQVREYNAVNNLAQVQNSFGLKKQDFMKQKLDQNQLQFQRVLPTPMNNRQNLCHTISYNQLPQTNLQQQNQIPQTPCIQQQFSNNQQQKNLLPQPLFLQQQYHQGPQAQQQQYQQQLQQQQYQQQQQKNQQVSRVQYQNQS</sequence>
<dbReference type="Pfam" id="PF00069">
    <property type="entry name" value="Pkinase"/>
    <property type="match status" value="1"/>
</dbReference>
<gene>
    <name evidence="7" type="ORF">PSON_ATCC_30995.1.T0270107</name>
</gene>
<feature type="domain" description="Protein kinase" evidence="6">
    <location>
        <begin position="10"/>
        <end position="283"/>
    </location>
</feature>
<dbReference type="PROSITE" id="PS50011">
    <property type="entry name" value="PROTEIN_KINASE_DOM"/>
    <property type="match status" value="1"/>
</dbReference>
<evidence type="ECO:0000256" key="1">
    <source>
        <dbReference type="ARBA" id="ARBA00022527"/>
    </source>
</evidence>
<dbReference type="PANTHER" id="PTHR24345:SF0">
    <property type="entry name" value="CELL CYCLE SERINE_THREONINE-PROTEIN KINASE CDC5_MSD2"/>
    <property type="match status" value="1"/>
</dbReference>
<evidence type="ECO:0000256" key="5">
    <source>
        <dbReference type="ARBA" id="ARBA00022840"/>
    </source>
</evidence>
<name>A0A8S1LWJ0_9CILI</name>
<keyword evidence="5" id="KW-0067">ATP-binding</keyword>
<evidence type="ECO:0000256" key="3">
    <source>
        <dbReference type="ARBA" id="ARBA00022741"/>
    </source>
</evidence>
<keyword evidence="2" id="KW-0808">Transferase</keyword>
<dbReference type="GO" id="GO:0004674">
    <property type="term" value="F:protein serine/threonine kinase activity"/>
    <property type="evidence" value="ECO:0007669"/>
    <property type="project" value="UniProtKB-KW"/>
</dbReference>